<dbReference type="PANTHER" id="PTHR10900:SF122">
    <property type="entry name" value="FAS1 DOMAIN-CONTAINING PROTEIN"/>
    <property type="match status" value="1"/>
</dbReference>
<feature type="domain" description="FAS1" evidence="1">
    <location>
        <begin position="113"/>
        <end position="311"/>
    </location>
</feature>
<dbReference type="AlphaFoldDB" id="A0A9P5XL01"/>
<dbReference type="SUPFAM" id="SSF82153">
    <property type="entry name" value="FAS1 domain"/>
    <property type="match status" value="2"/>
</dbReference>
<dbReference type="PANTHER" id="PTHR10900">
    <property type="entry name" value="PERIOSTIN-RELATED"/>
    <property type="match status" value="1"/>
</dbReference>
<evidence type="ECO:0000313" key="2">
    <source>
        <dbReference type="EMBL" id="KAF9452809.1"/>
    </source>
</evidence>
<dbReference type="InterPro" id="IPR050904">
    <property type="entry name" value="Adhesion/Biosynth-related"/>
</dbReference>
<dbReference type="PROSITE" id="PS50213">
    <property type="entry name" value="FAS1"/>
    <property type="match status" value="1"/>
</dbReference>
<dbReference type="InterPro" id="IPR000782">
    <property type="entry name" value="FAS1_domain"/>
</dbReference>
<evidence type="ECO:0000313" key="3">
    <source>
        <dbReference type="Proteomes" id="UP000807342"/>
    </source>
</evidence>
<comment type="caution">
    <text evidence="2">The sequence shown here is derived from an EMBL/GenBank/DDBJ whole genome shotgun (WGS) entry which is preliminary data.</text>
</comment>
<dbReference type="InterPro" id="IPR036378">
    <property type="entry name" value="FAS1_dom_sf"/>
</dbReference>
<reference evidence="2" key="1">
    <citation type="submission" date="2020-11" db="EMBL/GenBank/DDBJ databases">
        <authorList>
            <consortium name="DOE Joint Genome Institute"/>
            <person name="Ahrendt S."/>
            <person name="Riley R."/>
            <person name="Andreopoulos W."/>
            <person name="Labutti K."/>
            <person name="Pangilinan J."/>
            <person name="Ruiz-Duenas F.J."/>
            <person name="Barrasa J.M."/>
            <person name="Sanchez-Garcia M."/>
            <person name="Camarero S."/>
            <person name="Miyauchi S."/>
            <person name="Serrano A."/>
            <person name="Linde D."/>
            <person name="Babiker R."/>
            <person name="Drula E."/>
            <person name="Ayuso-Fernandez I."/>
            <person name="Pacheco R."/>
            <person name="Padilla G."/>
            <person name="Ferreira P."/>
            <person name="Barriuso J."/>
            <person name="Kellner H."/>
            <person name="Castanera R."/>
            <person name="Alfaro M."/>
            <person name="Ramirez L."/>
            <person name="Pisabarro A.G."/>
            <person name="Kuo A."/>
            <person name="Tritt A."/>
            <person name="Lipzen A."/>
            <person name="He G."/>
            <person name="Yan M."/>
            <person name="Ng V."/>
            <person name="Cullen D."/>
            <person name="Martin F."/>
            <person name="Rosso M.-N."/>
            <person name="Henrissat B."/>
            <person name="Hibbett D."/>
            <person name="Martinez A.T."/>
            <person name="Grigoriev I.V."/>
        </authorList>
    </citation>
    <scope>NUCLEOTIDE SEQUENCE</scope>
    <source>
        <strain evidence="2">MF-IS2</strain>
    </source>
</reference>
<dbReference type="Proteomes" id="UP000807342">
    <property type="component" value="Unassembled WGS sequence"/>
</dbReference>
<dbReference type="GO" id="GO:0000329">
    <property type="term" value="C:fungal-type vacuole membrane"/>
    <property type="evidence" value="ECO:0007669"/>
    <property type="project" value="TreeGrafter"/>
</dbReference>
<dbReference type="OrthoDB" id="7700931at2759"/>
<protein>
    <submittedName>
        <fullName evidence="2">FAS1 domain-containing protein</fullName>
    </submittedName>
</protein>
<dbReference type="Pfam" id="PF02469">
    <property type="entry name" value="Fasciclin"/>
    <property type="match status" value="2"/>
</dbReference>
<evidence type="ECO:0000259" key="1">
    <source>
        <dbReference type="PROSITE" id="PS50213"/>
    </source>
</evidence>
<name>A0A9P5XL01_9AGAR</name>
<sequence length="354" mass="40234">MSAVVHEGLDSSLLFDDKEECRKKFFRRLVRAILAYESLPEATDIYSLGENSTYATKLAIPGVLEGQALRMRVEQKLLPPSTTVNFYAKVVYPDVKASNGIIHVVNHPVLPPLSAFQTLFMLPDYFSILSSAIQRVGLTHDTDLRFVHKHGKDEKEGHELVGTSSLTLFAPANRAFDRLPLKLKLFLFSPLGHHILRKVLEYHIVPGIIVHSDYQYNKSAHAAPQYVNEAHARYASHGYENIISNRHVHLPTLFDNKTVHAHIMRAEVTLPVPGPDKPTVTKTEFTVNGRDVFIRDFVANNAAVHVVDHLLDPRRDRHHHDCHDNSYQQGQADDGYDNSWEDWEDWLVQWANST</sequence>
<dbReference type="EMBL" id="MU151067">
    <property type="protein sequence ID" value="KAF9452809.1"/>
    <property type="molecule type" value="Genomic_DNA"/>
</dbReference>
<accession>A0A9P5XL01</accession>
<dbReference type="GO" id="GO:0016236">
    <property type="term" value="P:macroautophagy"/>
    <property type="evidence" value="ECO:0007669"/>
    <property type="project" value="TreeGrafter"/>
</dbReference>
<proteinExistence type="predicted"/>
<gene>
    <name evidence="2" type="ORF">P691DRAFT_720898</name>
</gene>
<dbReference type="Gene3D" id="2.30.180.10">
    <property type="entry name" value="FAS1 domain"/>
    <property type="match status" value="2"/>
</dbReference>
<dbReference type="GO" id="GO:0005615">
    <property type="term" value="C:extracellular space"/>
    <property type="evidence" value="ECO:0007669"/>
    <property type="project" value="TreeGrafter"/>
</dbReference>
<keyword evidence="3" id="KW-1185">Reference proteome</keyword>
<organism evidence="2 3">
    <name type="scientific">Macrolepiota fuliginosa MF-IS2</name>
    <dbReference type="NCBI Taxonomy" id="1400762"/>
    <lineage>
        <taxon>Eukaryota</taxon>
        <taxon>Fungi</taxon>
        <taxon>Dikarya</taxon>
        <taxon>Basidiomycota</taxon>
        <taxon>Agaricomycotina</taxon>
        <taxon>Agaricomycetes</taxon>
        <taxon>Agaricomycetidae</taxon>
        <taxon>Agaricales</taxon>
        <taxon>Agaricineae</taxon>
        <taxon>Agaricaceae</taxon>
        <taxon>Macrolepiota</taxon>
    </lineage>
</organism>